<keyword evidence="1" id="KW-0677">Repeat</keyword>
<dbReference type="Gene3D" id="1.10.10.10">
    <property type="entry name" value="Winged helix-like DNA-binding domain superfamily/Winged helix DNA-binding domain"/>
    <property type="match status" value="1"/>
</dbReference>
<evidence type="ECO:0000256" key="2">
    <source>
        <dbReference type="SAM" id="MobiDB-lite"/>
    </source>
</evidence>
<gene>
    <name evidence="4" type="ORF">CHS0354_019561</name>
</gene>
<feature type="domain" description="COR" evidence="3">
    <location>
        <begin position="95"/>
        <end position="187"/>
    </location>
</feature>
<dbReference type="AlphaFoldDB" id="A0AAE0TGP4"/>
<dbReference type="EMBL" id="JAEAOA010001197">
    <property type="protein sequence ID" value="KAK3609550.1"/>
    <property type="molecule type" value="Genomic_DNA"/>
</dbReference>
<dbReference type="Pfam" id="PF16095">
    <property type="entry name" value="COR-A"/>
    <property type="match status" value="1"/>
</dbReference>
<proteinExistence type="predicted"/>
<reference evidence="4" key="3">
    <citation type="submission" date="2023-05" db="EMBL/GenBank/DDBJ databases">
        <authorList>
            <person name="Smith C.H."/>
        </authorList>
    </citation>
    <scope>NUCLEOTIDE SEQUENCE</scope>
    <source>
        <strain evidence="4">CHS0354</strain>
        <tissue evidence="4">Mantle</tissue>
    </source>
</reference>
<accession>A0AAE0TGP4</accession>
<dbReference type="InterPro" id="IPR036388">
    <property type="entry name" value="WH-like_DNA-bd_sf"/>
</dbReference>
<reference evidence="4" key="1">
    <citation type="journal article" date="2021" name="Genome Biol. Evol.">
        <title>A High-Quality Reference Genome for a Parasitic Bivalve with Doubly Uniparental Inheritance (Bivalvia: Unionida).</title>
        <authorList>
            <person name="Smith C.H."/>
        </authorList>
    </citation>
    <scope>NUCLEOTIDE SEQUENCE</scope>
    <source>
        <strain evidence="4">CHS0354</strain>
    </source>
</reference>
<feature type="region of interest" description="Disordered" evidence="2">
    <location>
        <begin position="1"/>
        <end position="31"/>
    </location>
</feature>
<keyword evidence="5" id="KW-1185">Reference proteome</keyword>
<reference evidence="4" key="2">
    <citation type="journal article" date="2021" name="Genome Biol. Evol.">
        <title>Developing a high-quality reference genome for a parasitic bivalve with doubly uniparental inheritance (Bivalvia: Unionida).</title>
        <authorList>
            <person name="Smith C.H."/>
        </authorList>
    </citation>
    <scope>NUCLEOTIDE SEQUENCE</scope>
    <source>
        <strain evidence="4">CHS0354</strain>
        <tissue evidence="4">Mantle</tissue>
    </source>
</reference>
<dbReference type="InterPro" id="IPR032171">
    <property type="entry name" value="COR-A"/>
</dbReference>
<organism evidence="4 5">
    <name type="scientific">Potamilus streckersoni</name>
    <dbReference type="NCBI Taxonomy" id="2493646"/>
    <lineage>
        <taxon>Eukaryota</taxon>
        <taxon>Metazoa</taxon>
        <taxon>Spiralia</taxon>
        <taxon>Lophotrochozoa</taxon>
        <taxon>Mollusca</taxon>
        <taxon>Bivalvia</taxon>
        <taxon>Autobranchia</taxon>
        <taxon>Heteroconchia</taxon>
        <taxon>Palaeoheterodonta</taxon>
        <taxon>Unionida</taxon>
        <taxon>Unionoidea</taxon>
        <taxon>Unionidae</taxon>
        <taxon>Ambleminae</taxon>
        <taxon>Lampsilini</taxon>
        <taxon>Potamilus</taxon>
    </lineage>
</organism>
<evidence type="ECO:0000259" key="3">
    <source>
        <dbReference type="Pfam" id="PF16095"/>
    </source>
</evidence>
<evidence type="ECO:0000313" key="4">
    <source>
        <dbReference type="EMBL" id="KAK3609550.1"/>
    </source>
</evidence>
<sequence length="236" mass="27273">MTQSTATEANSDRCDDVQHSFEPPNKQQRQSNYQEICNEFFRKVRSYLKDKPTRFHLIDEDFAIDNTVVDSKLEDLKKKIVEVASEQSYWGEEMPARWILLEQELMKRIAEGVKVISCEDVENINKEGKIPIDKSEELDLFLRFLHETGTIIYFSTERLRESIVLDPTWLIDALKSLINAQPSLPEKPAGIEYQSTNLAEGDVEGAVTQSWSDFKEKGILTLELVDAVWTKEKYPH</sequence>
<name>A0AAE0TGP4_9BIVA</name>
<comment type="caution">
    <text evidence="4">The sequence shown here is derived from an EMBL/GenBank/DDBJ whole genome shotgun (WGS) entry which is preliminary data.</text>
</comment>
<evidence type="ECO:0000313" key="5">
    <source>
        <dbReference type="Proteomes" id="UP001195483"/>
    </source>
</evidence>
<protein>
    <recommendedName>
        <fullName evidence="3">COR domain-containing protein</fullName>
    </recommendedName>
</protein>
<feature type="compositionally biased region" description="Basic and acidic residues" evidence="2">
    <location>
        <begin position="10"/>
        <end position="19"/>
    </location>
</feature>
<evidence type="ECO:0000256" key="1">
    <source>
        <dbReference type="ARBA" id="ARBA00022737"/>
    </source>
</evidence>
<dbReference type="Proteomes" id="UP001195483">
    <property type="component" value="Unassembled WGS sequence"/>
</dbReference>